<dbReference type="InterPro" id="IPR017853">
    <property type="entry name" value="GH"/>
</dbReference>
<dbReference type="SMART" id="SM00636">
    <property type="entry name" value="Glyco_18"/>
    <property type="match status" value="1"/>
</dbReference>
<proteinExistence type="predicted"/>
<dbReference type="InterPro" id="IPR050314">
    <property type="entry name" value="Glycosyl_Hydrlase_18"/>
</dbReference>
<dbReference type="InterPro" id="IPR001223">
    <property type="entry name" value="Glyco_hydro18_cat"/>
</dbReference>
<dbReference type="AlphaFoldDB" id="A0A5B0QIM3"/>
<accession>A0A5B0QIM3</accession>
<dbReference type="GO" id="GO:0005576">
    <property type="term" value="C:extracellular region"/>
    <property type="evidence" value="ECO:0007669"/>
    <property type="project" value="TreeGrafter"/>
</dbReference>
<dbReference type="GO" id="GO:0005975">
    <property type="term" value="P:carbohydrate metabolic process"/>
    <property type="evidence" value="ECO:0007669"/>
    <property type="project" value="InterPro"/>
</dbReference>
<reference evidence="2 3" key="1">
    <citation type="submission" date="2019-05" db="EMBL/GenBank/DDBJ databases">
        <title>Emergence of the Ug99 lineage of the wheat stem rust pathogen through somatic hybridization.</title>
        <authorList>
            <person name="Li F."/>
            <person name="Upadhyaya N.M."/>
            <person name="Sperschneider J."/>
            <person name="Matny O."/>
            <person name="Nguyen-Phuc H."/>
            <person name="Mago R."/>
            <person name="Raley C."/>
            <person name="Miller M.E."/>
            <person name="Silverstein K.A.T."/>
            <person name="Henningsen E."/>
            <person name="Hirsch C.D."/>
            <person name="Visser B."/>
            <person name="Pretorius Z.A."/>
            <person name="Steffenson B.J."/>
            <person name="Schwessinger B."/>
            <person name="Dodds P.N."/>
            <person name="Figueroa M."/>
        </authorList>
    </citation>
    <scope>NUCLEOTIDE SEQUENCE [LARGE SCALE GENOMIC DNA]</scope>
    <source>
        <strain evidence="2">21-0</strain>
    </source>
</reference>
<gene>
    <name evidence="2" type="ORF">PGT21_013651</name>
</gene>
<dbReference type="Gene3D" id="3.20.20.80">
    <property type="entry name" value="Glycosidases"/>
    <property type="match status" value="2"/>
</dbReference>
<dbReference type="Proteomes" id="UP000324748">
    <property type="component" value="Unassembled WGS sequence"/>
</dbReference>
<dbReference type="PROSITE" id="PS51910">
    <property type="entry name" value="GH18_2"/>
    <property type="match status" value="1"/>
</dbReference>
<keyword evidence="3" id="KW-1185">Reference proteome</keyword>
<dbReference type="InterPro" id="IPR029070">
    <property type="entry name" value="Chitinase_insertion_sf"/>
</dbReference>
<feature type="domain" description="GH18" evidence="1">
    <location>
        <begin position="46"/>
        <end position="464"/>
    </location>
</feature>
<dbReference type="OrthoDB" id="73875at2759"/>
<dbReference type="GO" id="GO:0004568">
    <property type="term" value="F:chitinase activity"/>
    <property type="evidence" value="ECO:0007669"/>
    <property type="project" value="TreeGrafter"/>
</dbReference>
<dbReference type="SUPFAM" id="SSF51445">
    <property type="entry name" value="(Trans)glycosidases"/>
    <property type="match status" value="1"/>
</dbReference>
<sequence length="464" mass="51393">MQLSWSSSSSKSHSNSAELNVTAGNLTNDTMNSKGSSINTKKTGKRNLAGYYPVYNFKGQPLSELRYDLYDEIIFFATSTTQNFTLGIDYMSESEWGELAADFVKRCKNYSVRPMYSVGGWCGSKYFSSLAATAENRTAFADSTISFAKKYGFEGIDFDWLYPSIQGLGCNTISENDVVNQQLLFKEVKQKWPEGKLSAAQSPSGIRNSNYQELKSSDLTLMAEVVDELRILAHDVYGSSTKTTGPSAPISSRCADSENKVSVEDAIEVYLKQGFKPEQLSLAIPGFGKSWTLAQPELTPKVVGEYTSYYYQNYTGIPPGGKWDDEPGVDDCGKKTGWGGIWLVKELVQDGFLSKDEMHGMKGFTRYYDACSGQVCNSIICERHMNKKSIEITDHCSHSYSCSLFLLSQPFLASNTTMISYDDTQSTLAKVKYAKSKGLGGVVFFDTMGPRDKTVKAARKALFN</sequence>
<dbReference type="PANTHER" id="PTHR11177:SF317">
    <property type="entry name" value="CHITINASE 12-RELATED"/>
    <property type="match status" value="1"/>
</dbReference>
<organism evidence="2 3">
    <name type="scientific">Puccinia graminis f. sp. tritici</name>
    <dbReference type="NCBI Taxonomy" id="56615"/>
    <lineage>
        <taxon>Eukaryota</taxon>
        <taxon>Fungi</taxon>
        <taxon>Dikarya</taxon>
        <taxon>Basidiomycota</taxon>
        <taxon>Pucciniomycotina</taxon>
        <taxon>Pucciniomycetes</taxon>
        <taxon>Pucciniales</taxon>
        <taxon>Pucciniaceae</taxon>
        <taxon>Puccinia</taxon>
    </lineage>
</organism>
<dbReference type="PANTHER" id="PTHR11177">
    <property type="entry name" value="CHITINASE"/>
    <property type="match status" value="1"/>
</dbReference>
<evidence type="ECO:0000313" key="2">
    <source>
        <dbReference type="EMBL" id="KAA1112874.1"/>
    </source>
</evidence>
<dbReference type="EMBL" id="VSWC01000015">
    <property type="protein sequence ID" value="KAA1112874.1"/>
    <property type="molecule type" value="Genomic_DNA"/>
</dbReference>
<dbReference type="GO" id="GO:0006032">
    <property type="term" value="P:chitin catabolic process"/>
    <property type="evidence" value="ECO:0007669"/>
    <property type="project" value="TreeGrafter"/>
</dbReference>
<evidence type="ECO:0000313" key="3">
    <source>
        <dbReference type="Proteomes" id="UP000324748"/>
    </source>
</evidence>
<dbReference type="FunFam" id="3.10.50.10:FF:000011">
    <property type="entry name" value="Uncharacterized protein"/>
    <property type="match status" value="1"/>
</dbReference>
<comment type="caution">
    <text evidence="2">The sequence shown here is derived from an EMBL/GenBank/DDBJ whole genome shotgun (WGS) entry which is preliminary data.</text>
</comment>
<protein>
    <recommendedName>
        <fullName evidence="1">GH18 domain-containing protein</fullName>
    </recommendedName>
</protein>
<dbReference type="Gene3D" id="3.10.50.10">
    <property type="match status" value="1"/>
</dbReference>
<dbReference type="GO" id="GO:0008061">
    <property type="term" value="F:chitin binding"/>
    <property type="evidence" value="ECO:0007669"/>
    <property type="project" value="InterPro"/>
</dbReference>
<evidence type="ECO:0000259" key="1">
    <source>
        <dbReference type="PROSITE" id="PS51910"/>
    </source>
</evidence>
<name>A0A5B0QIM3_PUCGR</name>
<dbReference type="Pfam" id="PF00704">
    <property type="entry name" value="Glyco_hydro_18"/>
    <property type="match status" value="1"/>
</dbReference>
<dbReference type="InterPro" id="IPR011583">
    <property type="entry name" value="Chitinase_II/V-like_cat"/>
</dbReference>